<evidence type="ECO:0000256" key="1">
    <source>
        <dbReference type="SAM" id="MobiDB-lite"/>
    </source>
</evidence>
<evidence type="ECO:0000313" key="2">
    <source>
        <dbReference type="EMBL" id="WWO48701.1"/>
    </source>
</evidence>
<proteinExistence type="predicted"/>
<protein>
    <submittedName>
        <fullName evidence="2">SRPBCC family protein</fullName>
    </submittedName>
</protein>
<dbReference type="SUPFAM" id="SSF55961">
    <property type="entry name" value="Bet v1-like"/>
    <property type="match status" value="1"/>
</dbReference>
<dbReference type="Proteomes" id="UP001373909">
    <property type="component" value="Chromosome"/>
</dbReference>
<evidence type="ECO:0000313" key="3">
    <source>
        <dbReference type="Proteomes" id="UP001373909"/>
    </source>
</evidence>
<dbReference type="EMBL" id="CP142523">
    <property type="protein sequence ID" value="WWO48701.1"/>
    <property type="molecule type" value="Genomic_DNA"/>
</dbReference>
<keyword evidence="3" id="KW-1185">Reference proteome</keyword>
<reference evidence="2 3" key="1">
    <citation type="submission" date="2024-01" db="EMBL/GenBank/DDBJ databases">
        <title>Draft genome sequences of nine bacterial species from freshwater ponds near Washington, DC.</title>
        <authorList>
            <person name="Pavloudi C."/>
            <person name="Oliver L."/>
            <person name="Slattery K."/>
            <person name="Lissner G."/>
            <person name="Saw J.H."/>
        </authorList>
    </citation>
    <scope>NUCLEOTIDE SEQUENCE [LARGE SCALE GENOMIC DNA]</scope>
    <source>
        <strain evidence="3">TB1-E2</strain>
    </source>
</reference>
<accession>A0ABZ2GWD8</accession>
<dbReference type="InterPro" id="IPR023393">
    <property type="entry name" value="START-like_dom_sf"/>
</dbReference>
<sequence>MQIEESIHIAVPPTVVDQIWSEVDRWHQWDPDTKQARLNGPFAVGTHGRIVPSKGMGIPMLVTERSAGRSFTVEGYIPLFRIHFEHTVVAADGGSEVVHRVWFTGALAFLFGPGVARQVRDGLPRTMRSLKAYAEKRNKTPHDGEAAGPARQQPDR</sequence>
<feature type="compositionally biased region" description="Basic and acidic residues" evidence="1">
    <location>
        <begin position="133"/>
        <end position="145"/>
    </location>
</feature>
<feature type="region of interest" description="Disordered" evidence="1">
    <location>
        <begin position="133"/>
        <end position="156"/>
    </location>
</feature>
<dbReference type="InterPro" id="IPR019587">
    <property type="entry name" value="Polyketide_cyclase/dehydratase"/>
</dbReference>
<dbReference type="Gene3D" id="3.30.530.20">
    <property type="match status" value="1"/>
</dbReference>
<dbReference type="RefSeq" id="WP_338681794.1">
    <property type="nucleotide sequence ID" value="NZ_CP142523.1"/>
</dbReference>
<organism evidence="2 3">
    <name type="scientific">Janthinobacterium aestuarii</name>
    <dbReference type="NCBI Taxonomy" id="2985511"/>
    <lineage>
        <taxon>Bacteria</taxon>
        <taxon>Pseudomonadati</taxon>
        <taxon>Pseudomonadota</taxon>
        <taxon>Betaproteobacteria</taxon>
        <taxon>Burkholderiales</taxon>
        <taxon>Oxalobacteraceae</taxon>
        <taxon>Janthinobacterium</taxon>
    </lineage>
</organism>
<dbReference type="Pfam" id="PF10604">
    <property type="entry name" value="Polyketide_cyc2"/>
    <property type="match status" value="1"/>
</dbReference>
<name>A0ABZ2GWD8_9BURK</name>
<gene>
    <name evidence="2" type="ORF">OPV09_11625</name>
</gene>